<feature type="domain" description="Biotin carboxylation" evidence="12">
    <location>
        <begin position="10"/>
        <end position="461"/>
    </location>
</feature>
<dbReference type="GO" id="GO:2001295">
    <property type="term" value="P:malonyl-CoA biosynthetic process"/>
    <property type="evidence" value="ECO:0007669"/>
    <property type="project" value="UniProtKB-UniPathway"/>
</dbReference>
<dbReference type="PROSITE" id="PS00188">
    <property type="entry name" value="BIOTIN"/>
    <property type="match status" value="1"/>
</dbReference>
<dbReference type="FunFam" id="3.30.1490.20:FF:000018">
    <property type="entry name" value="Biotin carboxylase"/>
    <property type="match status" value="1"/>
</dbReference>
<dbReference type="Gene3D" id="2.40.50.100">
    <property type="match status" value="1"/>
</dbReference>
<dbReference type="Gene3D" id="3.90.226.10">
    <property type="entry name" value="2-enoyl-CoA Hydratase, Chain A, domain 1"/>
    <property type="match status" value="2"/>
</dbReference>
<dbReference type="PROSITE" id="PS50980">
    <property type="entry name" value="COA_CT_NTER"/>
    <property type="match status" value="1"/>
</dbReference>
<feature type="compositionally biased region" description="Basic and acidic residues" evidence="9">
    <location>
        <begin position="743"/>
        <end position="756"/>
    </location>
</feature>
<gene>
    <name evidence="15" type="ORF">METZ01_LOCUS27784</name>
</gene>
<feature type="region of interest" description="Disordered" evidence="9">
    <location>
        <begin position="741"/>
        <end position="764"/>
    </location>
</feature>
<dbReference type="InterPro" id="IPR011762">
    <property type="entry name" value="COA_CT_N"/>
</dbReference>
<evidence type="ECO:0000259" key="14">
    <source>
        <dbReference type="PROSITE" id="PS50989"/>
    </source>
</evidence>
<dbReference type="PROSITE" id="PS50989">
    <property type="entry name" value="COA_CT_CTER"/>
    <property type="match status" value="1"/>
</dbReference>
<dbReference type="Pfam" id="PF02786">
    <property type="entry name" value="CPSase_L_D2"/>
    <property type="match status" value="1"/>
</dbReference>
<dbReference type="SUPFAM" id="SSF56059">
    <property type="entry name" value="Glutathione synthetase ATP-binding domain-like"/>
    <property type="match status" value="1"/>
</dbReference>
<dbReference type="InterPro" id="IPR034733">
    <property type="entry name" value="AcCoA_carboxyl_beta"/>
</dbReference>
<evidence type="ECO:0000259" key="13">
    <source>
        <dbReference type="PROSITE" id="PS50980"/>
    </source>
</evidence>
<dbReference type="Gene3D" id="3.30.470.20">
    <property type="entry name" value="ATP-grasp fold, B domain"/>
    <property type="match status" value="1"/>
</dbReference>
<feature type="domain" description="Lipoyl-binding" evidence="10">
    <location>
        <begin position="499"/>
        <end position="578"/>
    </location>
</feature>
<evidence type="ECO:0000259" key="10">
    <source>
        <dbReference type="PROSITE" id="PS50968"/>
    </source>
</evidence>
<feature type="domain" description="CoA carboxyltransferase C-terminal" evidence="14">
    <location>
        <begin position="894"/>
        <end position="1143"/>
    </location>
</feature>
<evidence type="ECO:0000256" key="3">
    <source>
        <dbReference type="ARBA" id="ARBA00013058"/>
    </source>
</evidence>
<dbReference type="Pfam" id="PF00364">
    <property type="entry name" value="Biotin_lipoyl"/>
    <property type="match status" value="1"/>
</dbReference>
<dbReference type="InterPro" id="IPR011763">
    <property type="entry name" value="COA_CT_C"/>
</dbReference>
<dbReference type="InterPro" id="IPR016185">
    <property type="entry name" value="PreATP-grasp_dom_sf"/>
</dbReference>
<evidence type="ECO:0000313" key="15">
    <source>
        <dbReference type="EMBL" id="SUZ74930.1"/>
    </source>
</evidence>
<dbReference type="PANTHER" id="PTHR18866:SF33">
    <property type="entry name" value="METHYLCROTONOYL-COA CARBOXYLASE SUBUNIT ALPHA, MITOCHONDRIAL-RELATED"/>
    <property type="match status" value="1"/>
</dbReference>
<organism evidence="15">
    <name type="scientific">marine metagenome</name>
    <dbReference type="NCBI Taxonomy" id="408172"/>
    <lineage>
        <taxon>unclassified sequences</taxon>
        <taxon>metagenomes</taxon>
        <taxon>ecological metagenomes</taxon>
    </lineage>
</organism>
<evidence type="ECO:0000256" key="4">
    <source>
        <dbReference type="ARBA" id="ARBA00022598"/>
    </source>
</evidence>
<evidence type="ECO:0000256" key="2">
    <source>
        <dbReference type="ARBA" id="ARBA00004956"/>
    </source>
</evidence>
<name>A0A381Q789_9ZZZZ</name>
<keyword evidence="8" id="KW-0511">Multifunctional enzyme</keyword>
<dbReference type="InterPro" id="IPR005482">
    <property type="entry name" value="Biotin_COase_C"/>
</dbReference>
<dbReference type="UniPathway" id="UPA00655">
    <property type="reaction ID" value="UER00711"/>
</dbReference>
<evidence type="ECO:0000256" key="8">
    <source>
        <dbReference type="ARBA" id="ARBA00023268"/>
    </source>
</evidence>
<dbReference type="SUPFAM" id="SSF51246">
    <property type="entry name" value="Rudiment single hybrid motif"/>
    <property type="match status" value="1"/>
</dbReference>
<evidence type="ECO:0000259" key="12">
    <source>
        <dbReference type="PROSITE" id="PS50979"/>
    </source>
</evidence>
<dbReference type="PROSITE" id="PS50968">
    <property type="entry name" value="BIOTINYL_LIPOYL"/>
    <property type="match status" value="1"/>
</dbReference>
<dbReference type="InterPro" id="IPR000089">
    <property type="entry name" value="Biotin_lipoyl"/>
</dbReference>
<dbReference type="InterPro" id="IPR011761">
    <property type="entry name" value="ATP-grasp"/>
</dbReference>
<dbReference type="InterPro" id="IPR001882">
    <property type="entry name" value="Biotin_BS"/>
</dbReference>
<comment type="cofactor">
    <cofactor evidence="1">
        <name>biotin</name>
        <dbReference type="ChEBI" id="CHEBI:57586"/>
    </cofactor>
</comment>
<dbReference type="CDD" id="cd06850">
    <property type="entry name" value="biotinyl_domain"/>
    <property type="match status" value="1"/>
</dbReference>
<dbReference type="InterPro" id="IPR005479">
    <property type="entry name" value="CPAse_ATP-bd"/>
</dbReference>
<dbReference type="GO" id="GO:0003989">
    <property type="term" value="F:acetyl-CoA carboxylase activity"/>
    <property type="evidence" value="ECO:0007669"/>
    <property type="project" value="UniProtKB-EC"/>
</dbReference>
<keyword evidence="7" id="KW-0092">Biotin</keyword>
<dbReference type="InterPro" id="IPR011764">
    <property type="entry name" value="Biotin_carboxylation_dom"/>
</dbReference>
<evidence type="ECO:0000256" key="5">
    <source>
        <dbReference type="ARBA" id="ARBA00022741"/>
    </source>
</evidence>
<evidence type="ECO:0000256" key="9">
    <source>
        <dbReference type="SAM" id="MobiDB-lite"/>
    </source>
</evidence>
<evidence type="ECO:0000256" key="6">
    <source>
        <dbReference type="ARBA" id="ARBA00022840"/>
    </source>
</evidence>
<dbReference type="GO" id="GO:0046872">
    <property type="term" value="F:metal ion binding"/>
    <property type="evidence" value="ECO:0007669"/>
    <property type="project" value="InterPro"/>
</dbReference>
<dbReference type="InterPro" id="IPR011053">
    <property type="entry name" value="Single_hybrid_motif"/>
</dbReference>
<dbReference type="InterPro" id="IPR005481">
    <property type="entry name" value="BC-like_N"/>
</dbReference>
<dbReference type="PROSITE" id="PS50975">
    <property type="entry name" value="ATP_GRASP"/>
    <property type="match status" value="1"/>
</dbReference>
<dbReference type="EMBL" id="UINC01001227">
    <property type="protein sequence ID" value="SUZ74930.1"/>
    <property type="molecule type" value="Genomic_DNA"/>
</dbReference>
<feature type="domain" description="ATP-grasp" evidence="11">
    <location>
        <begin position="134"/>
        <end position="332"/>
    </location>
</feature>
<keyword evidence="4" id="KW-0436">Ligase</keyword>
<evidence type="ECO:0000256" key="7">
    <source>
        <dbReference type="ARBA" id="ARBA00023267"/>
    </source>
</evidence>
<dbReference type="PROSITE" id="PS00866">
    <property type="entry name" value="CPSASE_1"/>
    <property type="match status" value="1"/>
</dbReference>
<dbReference type="Pfam" id="PF02785">
    <property type="entry name" value="Biotin_carb_C"/>
    <property type="match status" value="1"/>
</dbReference>
<dbReference type="SUPFAM" id="SSF52440">
    <property type="entry name" value="PreATP-grasp domain"/>
    <property type="match status" value="1"/>
</dbReference>
<keyword evidence="5" id="KW-0547">Nucleotide-binding</keyword>
<dbReference type="GO" id="GO:0005524">
    <property type="term" value="F:ATP binding"/>
    <property type="evidence" value="ECO:0007669"/>
    <property type="project" value="UniProtKB-KW"/>
</dbReference>
<dbReference type="Pfam" id="PF01039">
    <property type="entry name" value="Carboxyl_trans"/>
    <property type="match status" value="1"/>
</dbReference>
<accession>A0A381Q789</accession>
<keyword evidence="6" id="KW-0067">ATP-binding</keyword>
<comment type="pathway">
    <text evidence="2">Lipid metabolism; malonyl-CoA biosynthesis; malonyl-CoA from acetyl-CoA: step 1/1.</text>
</comment>
<dbReference type="InterPro" id="IPR050856">
    <property type="entry name" value="Biotin_carboxylase_complex"/>
</dbReference>
<proteinExistence type="predicted"/>
<dbReference type="Pfam" id="PF00289">
    <property type="entry name" value="Biotin_carb_N"/>
    <property type="match status" value="1"/>
</dbReference>
<dbReference type="InterPro" id="IPR029045">
    <property type="entry name" value="ClpP/crotonase-like_dom_sf"/>
</dbReference>
<dbReference type="SUPFAM" id="SSF51230">
    <property type="entry name" value="Single hybrid motif"/>
    <property type="match status" value="1"/>
</dbReference>
<dbReference type="InterPro" id="IPR011054">
    <property type="entry name" value="Rudment_hybrid_motif"/>
</dbReference>
<dbReference type="SUPFAM" id="SSF52096">
    <property type="entry name" value="ClpP/crotonase"/>
    <property type="match status" value="2"/>
</dbReference>
<dbReference type="PANTHER" id="PTHR18866">
    <property type="entry name" value="CARBOXYLASE:PYRUVATE/ACETYL-COA/PROPIONYL-COA CARBOXYLASE"/>
    <property type="match status" value="1"/>
</dbReference>
<reference evidence="15" key="1">
    <citation type="submission" date="2018-05" db="EMBL/GenBank/DDBJ databases">
        <authorList>
            <person name="Lanie J.A."/>
            <person name="Ng W.-L."/>
            <person name="Kazmierczak K.M."/>
            <person name="Andrzejewski T.M."/>
            <person name="Davidsen T.M."/>
            <person name="Wayne K.J."/>
            <person name="Tettelin H."/>
            <person name="Glass J.I."/>
            <person name="Rusch D."/>
            <person name="Podicherti R."/>
            <person name="Tsui H.-C.T."/>
            <person name="Winkler M.E."/>
        </authorList>
    </citation>
    <scope>NUCLEOTIDE SEQUENCE</scope>
</reference>
<feature type="domain" description="CoA carboxyltransferase N-terminal" evidence="13">
    <location>
        <begin position="601"/>
        <end position="888"/>
    </location>
</feature>
<sequence>MSQEVPDVEPFQRVFIANRGEIAIRIAKAATSLGMESVGVYAPVDAASLHTRYTTENIEIGSSAGDQVDPVGAYLNIEALVDAAKVAGCDCVHPGYGFLSENAEFASKCATEGITFIGPTPTALSLFGDKVRARALATSIDIPVVDGSEEPVENAAQAQDLAREIGYPVMLKAAAGGGGRGMRFVEEEGEMADAFERCQSEAQAAFGDPTLFLEKRISKPRHIEVQVLGDCEGNLVHLHERDCSVQLRNQKVIEIAPAPGLEAVLRERLFSDAIKLSQAGEYTNAGTVEFLVVPETEQHFFIECNPRIQVEHTVTEQVTGIDLVEAQFRIAAGESLEAMGLATQEDVGPPNGFAVQARVVATSPGTITAYKEPSGVGVRVDASGYQGYPIRSQFDPLLAKVIGSSHAAGSYPKAVGRTLRAIQEFHIGGVGNNLHQLIAILSHETFRAGDARTTLLADQPELTPSSGGSMSPVLDLFESQAMRSDFTHTAETTAAATPMPDLEIPEDALTVTSQIAGSVVEVSVGVGDHVAVGDALFVLSAMKMETMVTAPCDGIVEKLQPLSPGDVVAVDQIVAVITPVDESVGGQTPSADRDDETWAPVLDAIDTLQGLATERLAPGSDDPGVVRQRSRGKLTCRERITLLLDDSSFREVGSVAGFASYDDEGEIVDFTPANHVGGWGKIHGRTAIVCADDFTSRGGHADGAIGAKSGYLDRLSLEMRAPSVRLLDGSSGGGSVAAMVPAQKKEGESTAKESRGAIKAGRPRVSGGGGSYLPGHLGSTMYTEQLSTVPVVNMLLGSVVGIGAAKAVLGHFSVMVRDIAQLFVAGPPVVSHAMGYEITKEELGGWHIHCTNGSVDNLAETEEEAAQMTRTFLSYLPTSVYEPPPVLSANPADPPDRRDEELFRLVPRKRTMTFDIRKAIKLMADVDSFFEIGPLWATDQVTGFVRFNGYPLGVIASDSQHANGGSLTADGCIKLKRHLDLCDLFHLPVLNLIDNPGFAVGLEHELAGTIRRGGEWMVAFAQVGIPIFSVLMRRSFGVAGNNYATPRSQPSMRVAWPAADVGGIPPEGGIEAAYKRQLAEAEDPVALRAELNARIESARGPLGPLSRFQIEEIVDPRDTRRHICDWVESAHRLVSQPDRLGPRALQFRP</sequence>
<dbReference type="PROSITE" id="PS00867">
    <property type="entry name" value="CPSASE_2"/>
    <property type="match status" value="1"/>
</dbReference>
<dbReference type="PROSITE" id="PS50979">
    <property type="entry name" value="BC"/>
    <property type="match status" value="1"/>
</dbReference>
<protein>
    <recommendedName>
        <fullName evidence="3">acetyl-CoA carboxylase</fullName>
        <ecNumber evidence="3">6.4.1.2</ecNumber>
    </recommendedName>
</protein>
<evidence type="ECO:0000259" key="11">
    <source>
        <dbReference type="PROSITE" id="PS50975"/>
    </source>
</evidence>
<dbReference type="AlphaFoldDB" id="A0A381Q789"/>
<dbReference type="SMART" id="SM00878">
    <property type="entry name" value="Biotin_carb_C"/>
    <property type="match status" value="1"/>
</dbReference>
<evidence type="ECO:0000256" key="1">
    <source>
        <dbReference type="ARBA" id="ARBA00001953"/>
    </source>
</evidence>
<dbReference type="EC" id="6.4.1.2" evidence="3"/>